<evidence type="ECO:0000313" key="7">
    <source>
        <dbReference type="EMBL" id="TQQ85874.1"/>
    </source>
</evidence>
<dbReference type="InterPro" id="IPR002810">
    <property type="entry name" value="NfeD-like_C"/>
</dbReference>
<name>A0A544QYU8_9FIRM</name>
<dbReference type="Proteomes" id="UP000317863">
    <property type="component" value="Unassembled WGS sequence"/>
</dbReference>
<comment type="caution">
    <text evidence="7">The sequence shown here is derived from an EMBL/GenBank/DDBJ whole genome shotgun (WGS) entry which is preliminary data.</text>
</comment>
<feature type="transmembrane region" description="Helical" evidence="5">
    <location>
        <begin position="12"/>
        <end position="38"/>
    </location>
</feature>
<evidence type="ECO:0000256" key="4">
    <source>
        <dbReference type="ARBA" id="ARBA00023136"/>
    </source>
</evidence>
<sequence>MKIMWLSAAVVFGVAEIFTASLTLIWFSFGAIIAMVASSYVESIVVQIIIFGVTSTIMLIIATKCIIKKDKTYVSNTNIDAIVGKKATIKALTGKMIYGIAVLDGEEWSAAAEEDELIEPGTVVEVVRIEGVKLIVRRCKDDTEKDDDKQE</sequence>
<dbReference type="Pfam" id="PF01957">
    <property type="entry name" value="NfeD"/>
    <property type="match status" value="1"/>
</dbReference>
<dbReference type="GO" id="GO:0005886">
    <property type="term" value="C:plasma membrane"/>
    <property type="evidence" value="ECO:0007669"/>
    <property type="project" value="TreeGrafter"/>
</dbReference>
<dbReference type="EMBL" id="SGJB01000001">
    <property type="protein sequence ID" value="TQQ85874.1"/>
    <property type="molecule type" value="Genomic_DNA"/>
</dbReference>
<evidence type="ECO:0000256" key="5">
    <source>
        <dbReference type="SAM" id="Phobius"/>
    </source>
</evidence>
<dbReference type="InterPro" id="IPR052165">
    <property type="entry name" value="Membrane_assoc_protease"/>
</dbReference>
<evidence type="ECO:0000259" key="6">
    <source>
        <dbReference type="Pfam" id="PF01957"/>
    </source>
</evidence>
<protein>
    <submittedName>
        <fullName evidence="7">NfeD family protein</fullName>
    </submittedName>
</protein>
<keyword evidence="2 5" id="KW-0812">Transmembrane</keyword>
<feature type="domain" description="NfeD-like C-terminal" evidence="6">
    <location>
        <begin position="80"/>
        <end position="138"/>
    </location>
</feature>
<evidence type="ECO:0000256" key="2">
    <source>
        <dbReference type="ARBA" id="ARBA00022692"/>
    </source>
</evidence>
<reference evidence="7 8" key="1">
    <citation type="submission" date="2019-02" db="EMBL/GenBank/DDBJ databases">
        <title>Peptostreptococcaceae bacterium ZHW00191 nov., a new bacterium isolated from the human gut.</title>
        <authorList>
            <person name="Zhou H.-W."/>
            <person name="Chen X.-J."/>
        </authorList>
    </citation>
    <scope>NUCLEOTIDE SEQUENCE [LARGE SCALE GENOMIC DNA]</scope>
    <source>
        <strain evidence="7 8">ZHW00191</strain>
    </source>
</reference>
<evidence type="ECO:0000313" key="8">
    <source>
        <dbReference type="Proteomes" id="UP000317863"/>
    </source>
</evidence>
<keyword evidence="4 5" id="KW-0472">Membrane</keyword>
<dbReference type="SUPFAM" id="SSF141322">
    <property type="entry name" value="NfeD domain-like"/>
    <property type="match status" value="1"/>
</dbReference>
<keyword evidence="8" id="KW-1185">Reference proteome</keyword>
<dbReference type="PANTHER" id="PTHR33507:SF3">
    <property type="entry name" value="INNER MEMBRANE PROTEIN YBBJ"/>
    <property type="match status" value="1"/>
</dbReference>
<evidence type="ECO:0000256" key="3">
    <source>
        <dbReference type="ARBA" id="ARBA00022989"/>
    </source>
</evidence>
<dbReference type="PANTHER" id="PTHR33507">
    <property type="entry name" value="INNER MEMBRANE PROTEIN YBBJ"/>
    <property type="match status" value="1"/>
</dbReference>
<organism evidence="7 8">
    <name type="scientific">Peptacetobacter hominis</name>
    <dbReference type="NCBI Taxonomy" id="2743610"/>
    <lineage>
        <taxon>Bacteria</taxon>
        <taxon>Bacillati</taxon>
        <taxon>Bacillota</taxon>
        <taxon>Clostridia</taxon>
        <taxon>Peptostreptococcales</taxon>
        <taxon>Peptostreptococcaceae</taxon>
        <taxon>Peptacetobacter</taxon>
    </lineage>
</organism>
<evidence type="ECO:0000256" key="1">
    <source>
        <dbReference type="ARBA" id="ARBA00004141"/>
    </source>
</evidence>
<keyword evidence="3 5" id="KW-1133">Transmembrane helix</keyword>
<feature type="transmembrane region" description="Helical" evidence="5">
    <location>
        <begin position="44"/>
        <end position="62"/>
    </location>
</feature>
<accession>A0A544QYU8</accession>
<dbReference type="OrthoDB" id="5054at2"/>
<dbReference type="Gene3D" id="2.40.50.140">
    <property type="entry name" value="Nucleic acid-binding proteins"/>
    <property type="match status" value="1"/>
</dbReference>
<dbReference type="InterPro" id="IPR012340">
    <property type="entry name" value="NA-bd_OB-fold"/>
</dbReference>
<dbReference type="AlphaFoldDB" id="A0A544QYU8"/>
<proteinExistence type="predicted"/>
<comment type="subcellular location">
    <subcellularLocation>
        <location evidence="1">Membrane</location>
        <topology evidence="1">Multi-pass membrane protein</topology>
    </subcellularLocation>
</comment>
<gene>
    <name evidence="7" type="ORF">EXD82_00690</name>
</gene>